<keyword evidence="1" id="KW-0378">Hydrolase</keyword>
<keyword evidence="1" id="KW-0269">Exonuclease</keyword>
<reference evidence="1 2" key="1">
    <citation type="submission" date="2017-06" db="EMBL/GenBank/DDBJ databases">
        <authorList>
            <person name="Kim H.J."/>
            <person name="Triplett B.A."/>
        </authorList>
    </citation>
    <scope>NUCLEOTIDE SEQUENCE [LARGE SCALE GENOMIC DNA]</scope>
    <source>
        <strain evidence="1 2">DSM 13116</strain>
    </source>
</reference>
<keyword evidence="2" id="KW-1185">Reference proteome</keyword>
<dbReference type="RefSeq" id="WP_089271716.1">
    <property type="nucleotide sequence ID" value="NZ_FZOC01000001.1"/>
</dbReference>
<name>A0A238Y5B8_9BACT</name>
<dbReference type="EMBL" id="FZOC01000001">
    <property type="protein sequence ID" value="SNR66210.1"/>
    <property type="molecule type" value="Genomic_DNA"/>
</dbReference>
<evidence type="ECO:0000313" key="1">
    <source>
        <dbReference type="EMBL" id="SNR66210.1"/>
    </source>
</evidence>
<proteinExistence type="predicted"/>
<organism evidence="1 2">
    <name type="scientific">Humidesulfovibrio mexicanus</name>
    <dbReference type="NCBI Taxonomy" id="147047"/>
    <lineage>
        <taxon>Bacteria</taxon>
        <taxon>Pseudomonadati</taxon>
        <taxon>Thermodesulfobacteriota</taxon>
        <taxon>Desulfovibrionia</taxon>
        <taxon>Desulfovibrionales</taxon>
        <taxon>Desulfovibrionaceae</taxon>
        <taxon>Humidesulfovibrio</taxon>
    </lineage>
</organism>
<dbReference type="OrthoDB" id="9793997at2"/>
<sequence length="206" mass="23329">MPILSASLGITRYRVVGDIPDSLWREAPERLKGGDVVFRDIDASVEERSFGWCNLDNMLDLDWAESPPEKGHYLCFSLRLDTRRIPPAVFKKHCLIALTQELAQAKAEGKAFISKDRRREIKDQVMLRLRARSLPIPAVFDVVWNTQNGRVLLLTTNSKVKAMFEEHFEKTFGLELEALTPFALAAEMLGEAAVSRLENIEPTAFV</sequence>
<protein>
    <submittedName>
        <fullName evidence="1">Putative exonuclease, RdgC</fullName>
    </submittedName>
</protein>
<dbReference type="Proteomes" id="UP000198324">
    <property type="component" value="Unassembled WGS sequence"/>
</dbReference>
<gene>
    <name evidence="1" type="ORF">SAMN04488503_0692</name>
</gene>
<evidence type="ECO:0000313" key="2">
    <source>
        <dbReference type="Proteomes" id="UP000198324"/>
    </source>
</evidence>
<dbReference type="AlphaFoldDB" id="A0A238Y5B8"/>
<keyword evidence="1" id="KW-0540">Nuclease</keyword>
<dbReference type="GO" id="GO:0004527">
    <property type="term" value="F:exonuclease activity"/>
    <property type="evidence" value="ECO:0007669"/>
    <property type="project" value="UniProtKB-KW"/>
</dbReference>
<accession>A0A238Y5B8</accession>